<reference evidence="4" key="3">
    <citation type="submission" date="2022-06" db="UniProtKB">
        <authorList>
            <consortium name="EnsemblMetazoa"/>
        </authorList>
    </citation>
    <scope>IDENTIFICATION</scope>
</reference>
<dbReference type="Proteomes" id="UP000070412">
    <property type="component" value="Unassembled WGS sequence"/>
</dbReference>
<dbReference type="EnsemblMetazoa" id="SSS_6954s_mrna">
    <property type="protein sequence ID" value="KAF7493428.1"/>
    <property type="gene ID" value="SSS_6954"/>
</dbReference>
<gene>
    <name evidence="3" type="ORF">SSS_6954</name>
</gene>
<reference evidence="5" key="1">
    <citation type="journal article" date="2020" name="PLoS Negl. Trop. Dis.">
        <title>High-quality nuclear genome for Sarcoptes scabiei-A critical resource for a neglected parasite.</title>
        <authorList>
            <person name="Korhonen P.K."/>
            <person name="Gasser R.B."/>
            <person name="Ma G."/>
            <person name="Wang T."/>
            <person name="Stroehlein A.J."/>
            <person name="Young N.D."/>
            <person name="Ang C.S."/>
            <person name="Fernando D.D."/>
            <person name="Lu H.C."/>
            <person name="Taylor S."/>
            <person name="Reynolds S.L."/>
            <person name="Mofiz E."/>
            <person name="Najaraj S.H."/>
            <person name="Gowda H."/>
            <person name="Madugundu A."/>
            <person name="Renuse S."/>
            <person name="Holt D."/>
            <person name="Pandey A."/>
            <person name="Papenfuss A.T."/>
            <person name="Fischer K."/>
        </authorList>
    </citation>
    <scope>NUCLEOTIDE SEQUENCE [LARGE SCALE GENOMIC DNA]</scope>
</reference>
<dbReference type="AlphaFoldDB" id="A0A834RBH3"/>
<proteinExistence type="predicted"/>
<dbReference type="EMBL" id="WVUK01000056">
    <property type="protein sequence ID" value="KAF7493428.1"/>
    <property type="molecule type" value="Genomic_DNA"/>
</dbReference>
<name>A0A834RBH3_SARSC</name>
<feature type="region of interest" description="Disordered" evidence="1">
    <location>
        <begin position="34"/>
        <end position="56"/>
    </location>
</feature>
<feature type="compositionally biased region" description="Basic and acidic residues" evidence="1">
    <location>
        <begin position="34"/>
        <end position="44"/>
    </location>
</feature>
<accession>A0A834RBH3</accession>
<protein>
    <submittedName>
        <fullName evidence="3 4">Uncharacterized protein</fullName>
    </submittedName>
</protein>
<evidence type="ECO:0000313" key="3">
    <source>
        <dbReference type="EMBL" id="KAF7493428.1"/>
    </source>
</evidence>
<organism evidence="3">
    <name type="scientific">Sarcoptes scabiei</name>
    <name type="common">Itch mite</name>
    <name type="synonym">Acarus scabiei</name>
    <dbReference type="NCBI Taxonomy" id="52283"/>
    <lineage>
        <taxon>Eukaryota</taxon>
        <taxon>Metazoa</taxon>
        <taxon>Ecdysozoa</taxon>
        <taxon>Arthropoda</taxon>
        <taxon>Chelicerata</taxon>
        <taxon>Arachnida</taxon>
        <taxon>Acari</taxon>
        <taxon>Acariformes</taxon>
        <taxon>Sarcoptiformes</taxon>
        <taxon>Astigmata</taxon>
        <taxon>Psoroptidia</taxon>
        <taxon>Sarcoptoidea</taxon>
        <taxon>Sarcoptidae</taxon>
        <taxon>Sarcoptinae</taxon>
        <taxon>Sarcoptes</taxon>
    </lineage>
</organism>
<evidence type="ECO:0000256" key="2">
    <source>
        <dbReference type="SAM" id="Phobius"/>
    </source>
</evidence>
<sequence>MITKIISNISLVMMMFIIANDSFSIISRNNKDDDLRSRSNDYDPKPNTTTPTITSKTDSNSDYFQFNCYYHLIYDSGHSIRVNIDPFETKNDVSFDGNDDMIEIIYVTLGEHHKQLHYRCSLIVNHLEECAKDFNNQNHRRRNSSRRQTKRLKRDHCGPIRIVLKQPDSIDAYQSSDHQFIRENVTRTTAIDTIMVNNMDSVKISDRYDAWMNITNLTSNSLQGVYRFEFYTLSKMLPLNRIFDSGSNNHNRFDEDHSEDLNHHHHHHHHNDHYHQNQIEHYHLDGQRNSEIIYEHRFRLIVAKDLNDEIISTKSSLENTIDWKGIDTKFFGAIFDPRIVEERFETYFSRSMMIDLDRWLWWLNPILMVYIMFG</sequence>
<evidence type="ECO:0000313" key="5">
    <source>
        <dbReference type="Proteomes" id="UP000070412"/>
    </source>
</evidence>
<evidence type="ECO:0000256" key="1">
    <source>
        <dbReference type="SAM" id="MobiDB-lite"/>
    </source>
</evidence>
<evidence type="ECO:0000313" key="4">
    <source>
        <dbReference type="EnsemblMetazoa" id="KAF7493428.1"/>
    </source>
</evidence>
<keyword evidence="2" id="KW-1133">Transmembrane helix</keyword>
<reference evidence="3" key="2">
    <citation type="submission" date="2020-01" db="EMBL/GenBank/DDBJ databases">
        <authorList>
            <person name="Korhonen P.K.K."/>
            <person name="Guangxu M.G."/>
            <person name="Wang T.W."/>
            <person name="Stroehlein A.J.S."/>
            <person name="Young N.D."/>
            <person name="Ang C.-S.A."/>
            <person name="Fernando D.W.F."/>
            <person name="Lu H.L."/>
            <person name="Taylor S.T."/>
            <person name="Ehtesham M.E.M."/>
            <person name="Najaraj S.H.N."/>
            <person name="Harsha G.H.G."/>
            <person name="Madugundu A.M."/>
            <person name="Renuse S.R."/>
            <person name="Holt D.H."/>
            <person name="Pandey A.P."/>
            <person name="Papenfuss A.P."/>
            <person name="Gasser R.B.G."/>
            <person name="Fischer K.F."/>
        </authorList>
    </citation>
    <scope>NUCLEOTIDE SEQUENCE</scope>
    <source>
        <strain evidence="3">SSS_KF_BRIS2020</strain>
    </source>
</reference>
<feature type="compositionally biased region" description="Low complexity" evidence="1">
    <location>
        <begin position="45"/>
        <end position="56"/>
    </location>
</feature>
<feature type="transmembrane region" description="Helical" evidence="2">
    <location>
        <begin position="6"/>
        <end position="26"/>
    </location>
</feature>
<keyword evidence="2" id="KW-0472">Membrane</keyword>
<keyword evidence="5" id="KW-1185">Reference proteome</keyword>
<keyword evidence="2" id="KW-0812">Transmembrane</keyword>